<dbReference type="Ensembl" id="ENSGACT00000013291.1">
    <property type="protein sequence ID" value="ENSGACP00000013266.1"/>
    <property type="gene ID" value="ENSGACG00000010045.1"/>
</dbReference>
<protein>
    <submittedName>
        <fullName evidence="3">Uncharacterized protein</fullName>
    </submittedName>
</protein>
<evidence type="ECO:0000256" key="2">
    <source>
        <dbReference type="SAM" id="SignalP"/>
    </source>
</evidence>
<dbReference type="Bgee" id="ENSGACG00000010045">
    <property type="expression patterns" value="Expressed in muscle tissue and 8 other cell types or tissues"/>
</dbReference>
<dbReference type="AlphaFoldDB" id="G3P6P3"/>
<dbReference type="InParanoid" id="G3P6P3"/>
<reference evidence="3" key="1">
    <citation type="submission" date="2006-01" db="EMBL/GenBank/DDBJ databases">
        <authorList>
            <person name="Lindblad-Toh K."/>
            <person name="Mauceli E."/>
            <person name="Grabherr M."/>
            <person name="Chang J.L."/>
            <person name="Lander E.S."/>
        </authorList>
    </citation>
    <scope>NUCLEOTIDE SEQUENCE [LARGE SCALE GENOMIC DNA]</scope>
</reference>
<feature type="region of interest" description="Disordered" evidence="1">
    <location>
        <begin position="83"/>
        <end position="138"/>
    </location>
</feature>
<accession>G3P6P3</accession>
<keyword evidence="2" id="KW-0732">Signal</keyword>
<feature type="signal peptide" evidence="2">
    <location>
        <begin position="1"/>
        <end position="23"/>
    </location>
</feature>
<evidence type="ECO:0000313" key="3">
    <source>
        <dbReference type="Ensembl" id="ENSGACP00000013266.1"/>
    </source>
</evidence>
<reference evidence="3" key="2">
    <citation type="submission" date="2024-04" db="UniProtKB">
        <authorList>
            <consortium name="Ensembl"/>
        </authorList>
    </citation>
    <scope>IDENTIFICATION</scope>
</reference>
<proteinExistence type="predicted"/>
<organism evidence="3">
    <name type="scientific">Gasterosteus aculeatus</name>
    <name type="common">Three-spined stickleback</name>
    <dbReference type="NCBI Taxonomy" id="69293"/>
    <lineage>
        <taxon>Eukaryota</taxon>
        <taxon>Metazoa</taxon>
        <taxon>Chordata</taxon>
        <taxon>Craniata</taxon>
        <taxon>Vertebrata</taxon>
        <taxon>Euteleostomi</taxon>
        <taxon>Actinopterygii</taxon>
        <taxon>Neopterygii</taxon>
        <taxon>Teleostei</taxon>
        <taxon>Neoteleostei</taxon>
        <taxon>Acanthomorphata</taxon>
        <taxon>Eupercaria</taxon>
        <taxon>Perciformes</taxon>
        <taxon>Cottioidei</taxon>
        <taxon>Gasterosteales</taxon>
        <taxon>Gasterosteidae</taxon>
        <taxon>Gasterosteus</taxon>
    </lineage>
</organism>
<name>G3P6P3_GASAC</name>
<feature type="chain" id="PRO_5003449438" evidence="2">
    <location>
        <begin position="24"/>
        <end position="138"/>
    </location>
</feature>
<sequence length="138" mass="15444">SSWSLLCVCLCAASLLLPAVVRAQYYEPTVPPDYGDYGDYNVTFDYSFYSNASSEDLDQFSKLFKDEEEDTEGRRKDVTVTMTTTQETTERGGVNVKKRCITSGSSGNQDASLDSGYPDQPSTHTMRRTRTQLTSDQF</sequence>
<evidence type="ECO:0000256" key="1">
    <source>
        <dbReference type="SAM" id="MobiDB-lite"/>
    </source>
</evidence>
<feature type="compositionally biased region" description="Polar residues" evidence="1">
    <location>
        <begin position="102"/>
        <end position="112"/>
    </location>
</feature>